<feature type="region of interest" description="Disordered" evidence="1">
    <location>
        <begin position="104"/>
        <end position="123"/>
    </location>
</feature>
<gene>
    <name evidence="2" type="ORF">Anapl_03545</name>
</gene>
<evidence type="ECO:0000313" key="3">
    <source>
        <dbReference type="Proteomes" id="UP000296049"/>
    </source>
</evidence>
<protein>
    <submittedName>
        <fullName evidence="2">Uncharacterized protein</fullName>
    </submittedName>
</protein>
<sequence>MQVPTPPFTPTTKPQPAAFTPTHLAALKSADHIRVRRSFKSWECLAALQNTLSSTLTGKQHFNSPNGAPTKELLHRPAVGQQAHVLRNVRTQADTCKTLHALQVSPTHPTESHPSFSLPSSVSYNSSQDQKGAELASVAWCAVPAAPAGCDKYPHPSPEAPFLTASNQTSVTEVAFIHVNAVTPGHFTELQNRPVRQLEMGTSNWTEQPPNPDLPHQRSLSDRATREQQSLPTAGSDCYEGGNFTKQVCKETVTFYARTKPVSQFIKYLNCGEDTPGVLDDRKKRASFLP</sequence>
<evidence type="ECO:0000313" key="2">
    <source>
        <dbReference type="EMBL" id="EOB05681.1"/>
    </source>
</evidence>
<dbReference type="AlphaFoldDB" id="R0K688"/>
<evidence type="ECO:0000256" key="1">
    <source>
        <dbReference type="SAM" id="MobiDB-lite"/>
    </source>
</evidence>
<dbReference type="EMBL" id="KB742671">
    <property type="protein sequence ID" value="EOB05681.1"/>
    <property type="molecule type" value="Genomic_DNA"/>
</dbReference>
<name>R0K688_ANAPL</name>
<accession>R0K688</accession>
<dbReference type="Proteomes" id="UP000296049">
    <property type="component" value="Unassembled WGS sequence"/>
</dbReference>
<keyword evidence="3" id="KW-1185">Reference proteome</keyword>
<reference evidence="3" key="1">
    <citation type="journal article" date="2013" name="Nat. Genet.">
        <title>The duck genome and transcriptome provide insight into an avian influenza virus reservoir species.</title>
        <authorList>
            <person name="Huang Y."/>
            <person name="Li Y."/>
            <person name="Burt D.W."/>
            <person name="Chen H."/>
            <person name="Zhang Y."/>
            <person name="Qian W."/>
            <person name="Kim H."/>
            <person name="Gan S."/>
            <person name="Zhao Y."/>
            <person name="Li J."/>
            <person name="Yi K."/>
            <person name="Feng H."/>
            <person name="Zhu P."/>
            <person name="Li B."/>
            <person name="Liu Q."/>
            <person name="Fairley S."/>
            <person name="Magor K.E."/>
            <person name="Du Z."/>
            <person name="Hu X."/>
            <person name="Goodman L."/>
            <person name="Tafer H."/>
            <person name="Vignal A."/>
            <person name="Lee T."/>
            <person name="Kim K.W."/>
            <person name="Sheng Z."/>
            <person name="An Y."/>
            <person name="Searle S."/>
            <person name="Herrero J."/>
            <person name="Groenen M.A."/>
            <person name="Crooijmans R.P."/>
            <person name="Faraut T."/>
            <person name="Cai Q."/>
            <person name="Webster R.G."/>
            <person name="Aldridge J.R."/>
            <person name="Warren W.C."/>
            <person name="Bartschat S."/>
            <person name="Kehr S."/>
            <person name="Marz M."/>
            <person name="Stadler P.F."/>
            <person name="Smith J."/>
            <person name="Kraus R.H."/>
            <person name="Zhao Y."/>
            <person name="Ren L."/>
            <person name="Fei J."/>
            <person name="Morisson M."/>
            <person name="Kaiser P."/>
            <person name="Griffin D.K."/>
            <person name="Rao M."/>
            <person name="Pitel F."/>
            <person name="Wang J."/>
            <person name="Li N."/>
        </authorList>
    </citation>
    <scope>NUCLEOTIDE SEQUENCE [LARGE SCALE GENOMIC DNA]</scope>
</reference>
<feature type="region of interest" description="Disordered" evidence="1">
    <location>
        <begin position="202"/>
        <end position="237"/>
    </location>
</feature>
<organism evidence="2 3">
    <name type="scientific">Anas platyrhynchos</name>
    <name type="common">Mallard</name>
    <name type="synonym">Anas boschas</name>
    <dbReference type="NCBI Taxonomy" id="8839"/>
    <lineage>
        <taxon>Eukaryota</taxon>
        <taxon>Metazoa</taxon>
        <taxon>Chordata</taxon>
        <taxon>Craniata</taxon>
        <taxon>Vertebrata</taxon>
        <taxon>Euteleostomi</taxon>
        <taxon>Archelosauria</taxon>
        <taxon>Archosauria</taxon>
        <taxon>Dinosauria</taxon>
        <taxon>Saurischia</taxon>
        <taxon>Theropoda</taxon>
        <taxon>Coelurosauria</taxon>
        <taxon>Aves</taxon>
        <taxon>Neognathae</taxon>
        <taxon>Galloanserae</taxon>
        <taxon>Anseriformes</taxon>
        <taxon>Anatidae</taxon>
        <taxon>Anatinae</taxon>
        <taxon>Anas</taxon>
    </lineage>
</organism>
<feature type="compositionally biased region" description="Basic and acidic residues" evidence="1">
    <location>
        <begin position="215"/>
        <end position="226"/>
    </location>
</feature>
<proteinExistence type="predicted"/>
<feature type="compositionally biased region" description="Low complexity" evidence="1">
    <location>
        <begin position="112"/>
        <end position="123"/>
    </location>
</feature>